<dbReference type="AlphaFoldDB" id="A0A938B2I0"/>
<evidence type="ECO:0000313" key="2">
    <source>
        <dbReference type="Proteomes" id="UP000712673"/>
    </source>
</evidence>
<dbReference type="EMBL" id="VGLS01000061">
    <property type="protein sequence ID" value="MBM3222838.1"/>
    <property type="molecule type" value="Genomic_DNA"/>
</dbReference>
<name>A0A938B2I0_UNCTE</name>
<gene>
    <name evidence="1" type="ORF">FJZ47_03410</name>
</gene>
<proteinExistence type="predicted"/>
<sequence length="103" mass="11522">MARVSLDLENKDDLRVLKAAGWRIAPGLVPGEPNQGLVAEMRGSPARLADYDDSGWALGDIQERRSVGFTFAWYRLRFTMPETVKGQAVAGNRVFFECNVDNY</sequence>
<dbReference type="Proteomes" id="UP000712673">
    <property type="component" value="Unassembled WGS sequence"/>
</dbReference>
<feature type="non-terminal residue" evidence="1">
    <location>
        <position position="103"/>
    </location>
</feature>
<organism evidence="1 2">
    <name type="scientific">Tectimicrobiota bacterium</name>
    <dbReference type="NCBI Taxonomy" id="2528274"/>
    <lineage>
        <taxon>Bacteria</taxon>
        <taxon>Pseudomonadati</taxon>
        <taxon>Nitrospinota/Tectimicrobiota group</taxon>
        <taxon>Candidatus Tectimicrobiota</taxon>
    </lineage>
</organism>
<protein>
    <submittedName>
        <fullName evidence="1">Uncharacterized protein</fullName>
    </submittedName>
</protein>
<evidence type="ECO:0000313" key="1">
    <source>
        <dbReference type="EMBL" id="MBM3222838.1"/>
    </source>
</evidence>
<accession>A0A938B2I0</accession>
<reference evidence="1" key="1">
    <citation type="submission" date="2019-03" db="EMBL/GenBank/DDBJ databases">
        <title>Lake Tanganyika Metagenome-Assembled Genomes (MAGs).</title>
        <authorList>
            <person name="Tran P."/>
        </authorList>
    </citation>
    <scope>NUCLEOTIDE SEQUENCE</scope>
    <source>
        <strain evidence="1">K_DeepCast_65m_m2_066</strain>
    </source>
</reference>
<comment type="caution">
    <text evidence="1">The sequence shown here is derived from an EMBL/GenBank/DDBJ whole genome shotgun (WGS) entry which is preliminary data.</text>
</comment>